<proteinExistence type="predicted"/>
<protein>
    <submittedName>
        <fullName evidence="1">Uncharacterized protein</fullName>
    </submittedName>
</protein>
<organism evidence="1 3">
    <name type="scientific">Araneus ventricosus</name>
    <name type="common">Orbweaver spider</name>
    <name type="synonym">Epeira ventricosa</name>
    <dbReference type="NCBI Taxonomy" id="182803"/>
    <lineage>
        <taxon>Eukaryota</taxon>
        <taxon>Metazoa</taxon>
        <taxon>Ecdysozoa</taxon>
        <taxon>Arthropoda</taxon>
        <taxon>Chelicerata</taxon>
        <taxon>Arachnida</taxon>
        <taxon>Araneae</taxon>
        <taxon>Araneomorphae</taxon>
        <taxon>Entelegynae</taxon>
        <taxon>Araneoidea</taxon>
        <taxon>Araneidae</taxon>
        <taxon>Araneus</taxon>
    </lineage>
</organism>
<dbReference type="Proteomes" id="UP000499080">
    <property type="component" value="Unassembled WGS sequence"/>
</dbReference>
<keyword evidence="3" id="KW-1185">Reference proteome</keyword>
<gene>
    <name evidence="1" type="ORF">AVEN_16035_1</name>
    <name evidence="2" type="ORF">AVEN_16461_1</name>
</gene>
<evidence type="ECO:0000313" key="3">
    <source>
        <dbReference type="Proteomes" id="UP000499080"/>
    </source>
</evidence>
<dbReference type="AlphaFoldDB" id="A0A4Y2W2F0"/>
<evidence type="ECO:0000313" key="1">
    <source>
        <dbReference type="EMBL" id="GBO30320.1"/>
    </source>
</evidence>
<dbReference type="EMBL" id="BGPR01053515">
    <property type="protein sequence ID" value="GBO30320.1"/>
    <property type="molecule type" value="Genomic_DNA"/>
</dbReference>
<accession>A0A4Y2W2F0</accession>
<comment type="caution">
    <text evidence="1">The sequence shown here is derived from an EMBL/GenBank/DDBJ whole genome shotgun (WGS) entry which is preliminary data.</text>
</comment>
<name>A0A4Y2W2F0_ARAVE</name>
<evidence type="ECO:0000313" key="2">
    <source>
        <dbReference type="EMBL" id="GBO30321.1"/>
    </source>
</evidence>
<reference evidence="1 3" key="1">
    <citation type="journal article" date="2019" name="Sci. Rep.">
        <title>Orb-weaving spider Araneus ventricosus genome elucidates the spidroin gene catalogue.</title>
        <authorList>
            <person name="Kono N."/>
            <person name="Nakamura H."/>
            <person name="Ohtoshi R."/>
            <person name="Moran D.A.P."/>
            <person name="Shinohara A."/>
            <person name="Yoshida Y."/>
            <person name="Fujiwara M."/>
            <person name="Mori M."/>
            <person name="Tomita M."/>
            <person name="Arakawa K."/>
        </authorList>
    </citation>
    <scope>NUCLEOTIDE SEQUENCE [LARGE SCALE GENOMIC DNA]</scope>
</reference>
<sequence>MWNGFVRPVPLFFSLRAVGDMNGRPFISHLFPKDPFNNHSPNCLPPLSEEQPAEIRPTSIEVVWPVTAGIGVRVIMATIEWELRCNDT</sequence>
<dbReference type="EMBL" id="BGPR01053516">
    <property type="protein sequence ID" value="GBO30321.1"/>
    <property type="molecule type" value="Genomic_DNA"/>
</dbReference>